<evidence type="ECO:0000313" key="1">
    <source>
        <dbReference type="EMBL" id="CAI9281880.1"/>
    </source>
</evidence>
<dbReference type="EMBL" id="OX465080">
    <property type="protein sequence ID" value="CAI9281880.1"/>
    <property type="molecule type" value="Genomic_DNA"/>
</dbReference>
<dbReference type="Proteomes" id="UP001177003">
    <property type="component" value="Chromosome 4"/>
</dbReference>
<evidence type="ECO:0000313" key="2">
    <source>
        <dbReference type="Proteomes" id="UP001177003"/>
    </source>
</evidence>
<protein>
    <submittedName>
        <fullName evidence="1">Uncharacterized protein</fullName>
    </submittedName>
</protein>
<name>A0AA35YXA9_LACSI</name>
<reference evidence="1" key="1">
    <citation type="submission" date="2023-04" db="EMBL/GenBank/DDBJ databases">
        <authorList>
            <person name="Vijverberg K."/>
            <person name="Xiong W."/>
            <person name="Schranz E."/>
        </authorList>
    </citation>
    <scope>NUCLEOTIDE SEQUENCE</scope>
</reference>
<gene>
    <name evidence="1" type="ORF">LSALG_LOCUS21551</name>
</gene>
<keyword evidence="2" id="KW-1185">Reference proteome</keyword>
<accession>A0AA35YXA9</accession>
<dbReference type="AlphaFoldDB" id="A0AA35YXA9"/>
<organism evidence="1 2">
    <name type="scientific">Lactuca saligna</name>
    <name type="common">Willowleaf lettuce</name>
    <dbReference type="NCBI Taxonomy" id="75948"/>
    <lineage>
        <taxon>Eukaryota</taxon>
        <taxon>Viridiplantae</taxon>
        <taxon>Streptophyta</taxon>
        <taxon>Embryophyta</taxon>
        <taxon>Tracheophyta</taxon>
        <taxon>Spermatophyta</taxon>
        <taxon>Magnoliopsida</taxon>
        <taxon>eudicotyledons</taxon>
        <taxon>Gunneridae</taxon>
        <taxon>Pentapetalae</taxon>
        <taxon>asterids</taxon>
        <taxon>campanulids</taxon>
        <taxon>Asterales</taxon>
        <taxon>Asteraceae</taxon>
        <taxon>Cichorioideae</taxon>
        <taxon>Cichorieae</taxon>
        <taxon>Lactucinae</taxon>
        <taxon>Lactuca</taxon>
    </lineage>
</organism>
<sequence length="108" mass="12294">MSFELQNIQDLLLDLPITLKAFKLCAFLKVANDPLSESSDDQMVFTFYLKHMKPQYEIRSLSKIIGVKVTRPIETDSFPNAKFKVARGSTSKVYEFSLADSPFLNPND</sequence>
<proteinExistence type="predicted"/>